<name>A0A4V2XPZ1_9ACTN</name>
<dbReference type="Pfam" id="PF01636">
    <property type="entry name" value="APH"/>
    <property type="match status" value="1"/>
</dbReference>
<dbReference type="Proteomes" id="UP000295075">
    <property type="component" value="Unassembled WGS sequence"/>
</dbReference>
<gene>
    <name evidence="2" type="ORF">E1261_28170</name>
</gene>
<dbReference type="SUPFAM" id="SSF56112">
    <property type="entry name" value="Protein kinase-like (PK-like)"/>
    <property type="match status" value="1"/>
</dbReference>
<dbReference type="PANTHER" id="PTHR21310">
    <property type="entry name" value="AMINOGLYCOSIDE PHOSPHOTRANSFERASE-RELATED-RELATED"/>
    <property type="match status" value="1"/>
</dbReference>
<evidence type="ECO:0000313" key="3">
    <source>
        <dbReference type="Proteomes" id="UP000295075"/>
    </source>
</evidence>
<evidence type="ECO:0000259" key="1">
    <source>
        <dbReference type="Pfam" id="PF01636"/>
    </source>
</evidence>
<dbReference type="OrthoDB" id="67499at2"/>
<dbReference type="InterPro" id="IPR051678">
    <property type="entry name" value="AGP_Transferase"/>
</dbReference>
<dbReference type="InterPro" id="IPR011009">
    <property type="entry name" value="Kinase-like_dom_sf"/>
</dbReference>
<proteinExistence type="predicted"/>
<dbReference type="EMBL" id="SMKA01000161">
    <property type="protein sequence ID" value="TDC23565.1"/>
    <property type="molecule type" value="Genomic_DNA"/>
</dbReference>
<keyword evidence="2" id="KW-0808">Transferase</keyword>
<organism evidence="2 3">
    <name type="scientific">Kribbella albertanoniae</name>
    <dbReference type="NCBI Taxonomy" id="1266829"/>
    <lineage>
        <taxon>Bacteria</taxon>
        <taxon>Bacillati</taxon>
        <taxon>Actinomycetota</taxon>
        <taxon>Actinomycetes</taxon>
        <taxon>Propionibacteriales</taxon>
        <taxon>Kribbellaceae</taxon>
        <taxon>Kribbella</taxon>
    </lineage>
</organism>
<sequence length="247" mass="27070">MKINDNGWSSRAWLEGDWLHRAPRRDDVRPRLLAEAQLLPWLAPQLPLPVPVPELTADGVRHRVLIGEPLEAGSTALGRELGSFLKALHAVDPADALAHGAGDPEAGAADKRRFLAEARDWILPLLPESGRAAGVELLDRVEGVRSALIHADLGSDHLLVHDGRLTGIIDWTDSEIGDPALDLSWLLNDAPEGIAEGVAQTYEVTPDLRRRALDWHRLAPWFTLHRGLLLDLQDDRDVGLAGVLARL</sequence>
<feature type="domain" description="Aminoglycoside phosphotransferase" evidence="1">
    <location>
        <begin position="5"/>
        <end position="215"/>
    </location>
</feature>
<accession>A0A4V2XPZ1</accession>
<reference evidence="2 3" key="1">
    <citation type="submission" date="2019-03" db="EMBL/GenBank/DDBJ databases">
        <title>Draft genome sequences of novel Actinobacteria.</title>
        <authorList>
            <person name="Sahin N."/>
            <person name="Ay H."/>
            <person name="Saygin H."/>
        </authorList>
    </citation>
    <scope>NUCLEOTIDE SEQUENCE [LARGE SCALE GENOMIC DNA]</scope>
    <source>
        <strain evidence="2 3">JCM 30547</strain>
    </source>
</reference>
<dbReference type="RefSeq" id="WP_132411731.1">
    <property type="nucleotide sequence ID" value="NZ_SMKA01000161.1"/>
</dbReference>
<dbReference type="PANTHER" id="PTHR21310:SF15">
    <property type="entry name" value="AMINOGLYCOSIDE PHOSPHOTRANSFERASE DOMAIN-CONTAINING PROTEIN"/>
    <property type="match status" value="1"/>
</dbReference>
<protein>
    <submittedName>
        <fullName evidence="2">Aminoglycoside phosphotransferase</fullName>
    </submittedName>
</protein>
<dbReference type="Gene3D" id="3.30.200.20">
    <property type="entry name" value="Phosphorylase Kinase, domain 1"/>
    <property type="match status" value="1"/>
</dbReference>
<evidence type="ECO:0000313" key="2">
    <source>
        <dbReference type="EMBL" id="TDC23565.1"/>
    </source>
</evidence>
<keyword evidence="3" id="KW-1185">Reference proteome</keyword>
<comment type="caution">
    <text evidence="2">The sequence shown here is derived from an EMBL/GenBank/DDBJ whole genome shotgun (WGS) entry which is preliminary data.</text>
</comment>
<dbReference type="Gene3D" id="3.90.1200.10">
    <property type="match status" value="1"/>
</dbReference>
<dbReference type="GO" id="GO:0016740">
    <property type="term" value="F:transferase activity"/>
    <property type="evidence" value="ECO:0007669"/>
    <property type="project" value="UniProtKB-KW"/>
</dbReference>
<dbReference type="InterPro" id="IPR002575">
    <property type="entry name" value="Aminoglycoside_PTrfase"/>
</dbReference>
<dbReference type="AlphaFoldDB" id="A0A4V2XPZ1"/>